<evidence type="ECO:0000313" key="1">
    <source>
        <dbReference type="EMBL" id="KAG5456292.1"/>
    </source>
</evidence>
<sequence length="65" mass="7402">MPTPPPPAFSILDSGARVSILHPMVCGELGWKRRIQLYHRLQFLHPEFNIRMLTIRLARALPGPS</sequence>
<organism evidence="1 2">
    <name type="scientific">Olpidium bornovanus</name>
    <dbReference type="NCBI Taxonomy" id="278681"/>
    <lineage>
        <taxon>Eukaryota</taxon>
        <taxon>Fungi</taxon>
        <taxon>Fungi incertae sedis</taxon>
        <taxon>Olpidiomycota</taxon>
        <taxon>Olpidiomycotina</taxon>
        <taxon>Olpidiomycetes</taxon>
        <taxon>Olpidiales</taxon>
        <taxon>Olpidiaceae</taxon>
        <taxon>Olpidium</taxon>
    </lineage>
</organism>
<reference evidence="1 2" key="1">
    <citation type="journal article" name="Sci. Rep.">
        <title>Genome-scale phylogenetic analyses confirm Olpidium as the closest living zoosporic fungus to the non-flagellated, terrestrial fungi.</title>
        <authorList>
            <person name="Chang Y."/>
            <person name="Rochon D."/>
            <person name="Sekimoto S."/>
            <person name="Wang Y."/>
            <person name="Chovatia M."/>
            <person name="Sandor L."/>
            <person name="Salamov A."/>
            <person name="Grigoriev I.V."/>
            <person name="Stajich J.E."/>
            <person name="Spatafora J.W."/>
        </authorList>
    </citation>
    <scope>NUCLEOTIDE SEQUENCE [LARGE SCALE GENOMIC DNA]</scope>
    <source>
        <strain evidence="1">S191</strain>
    </source>
</reference>
<keyword evidence="2" id="KW-1185">Reference proteome</keyword>
<name>A0A8H8DFU4_9FUNG</name>
<protein>
    <submittedName>
        <fullName evidence="1">Uncharacterized protein</fullName>
    </submittedName>
</protein>
<accession>A0A8H8DFU4</accession>
<dbReference type="Proteomes" id="UP000673691">
    <property type="component" value="Unassembled WGS sequence"/>
</dbReference>
<dbReference type="EMBL" id="JAEFCI010011969">
    <property type="protein sequence ID" value="KAG5456292.1"/>
    <property type="molecule type" value="Genomic_DNA"/>
</dbReference>
<dbReference type="AlphaFoldDB" id="A0A8H8DFU4"/>
<evidence type="ECO:0000313" key="2">
    <source>
        <dbReference type="Proteomes" id="UP000673691"/>
    </source>
</evidence>
<proteinExistence type="predicted"/>
<gene>
    <name evidence="1" type="ORF">BJ554DRAFT_4004</name>
</gene>
<comment type="caution">
    <text evidence="1">The sequence shown here is derived from an EMBL/GenBank/DDBJ whole genome shotgun (WGS) entry which is preliminary data.</text>
</comment>